<feature type="transmembrane region" description="Helical" evidence="1">
    <location>
        <begin position="91"/>
        <end position="111"/>
    </location>
</feature>
<proteinExistence type="predicted"/>
<evidence type="ECO:0000256" key="1">
    <source>
        <dbReference type="SAM" id="Phobius"/>
    </source>
</evidence>
<dbReference type="Proteomes" id="UP001295684">
    <property type="component" value="Unassembled WGS sequence"/>
</dbReference>
<organism evidence="2 3">
    <name type="scientific">Euplotes crassus</name>
    <dbReference type="NCBI Taxonomy" id="5936"/>
    <lineage>
        <taxon>Eukaryota</taxon>
        <taxon>Sar</taxon>
        <taxon>Alveolata</taxon>
        <taxon>Ciliophora</taxon>
        <taxon>Intramacronucleata</taxon>
        <taxon>Spirotrichea</taxon>
        <taxon>Hypotrichia</taxon>
        <taxon>Euplotida</taxon>
        <taxon>Euplotidae</taxon>
        <taxon>Moneuplotes</taxon>
    </lineage>
</organism>
<keyword evidence="1" id="KW-0472">Membrane</keyword>
<reference evidence="2" key="1">
    <citation type="submission" date="2023-07" db="EMBL/GenBank/DDBJ databases">
        <authorList>
            <consortium name="AG Swart"/>
            <person name="Singh M."/>
            <person name="Singh A."/>
            <person name="Seah K."/>
            <person name="Emmerich C."/>
        </authorList>
    </citation>
    <scope>NUCLEOTIDE SEQUENCE</scope>
    <source>
        <strain evidence="2">DP1</strain>
    </source>
</reference>
<evidence type="ECO:0000313" key="2">
    <source>
        <dbReference type="EMBL" id="CAI2379293.1"/>
    </source>
</evidence>
<gene>
    <name evidence="2" type="ORF">ECRASSUSDP1_LOCUS20702</name>
</gene>
<keyword evidence="1" id="KW-0812">Transmembrane</keyword>
<keyword evidence="1" id="KW-1133">Transmembrane helix</keyword>
<comment type="caution">
    <text evidence="2">The sequence shown here is derived from an EMBL/GenBank/DDBJ whole genome shotgun (WGS) entry which is preliminary data.</text>
</comment>
<dbReference type="AlphaFoldDB" id="A0AAD1XUR4"/>
<accession>A0AAD1XUR4</accession>
<evidence type="ECO:0000313" key="3">
    <source>
        <dbReference type="Proteomes" id="UP001295684"/>
    </source>
</evidence>
<sequence>MGSWSGEGRFCFWSRGKWACCLGGVGRRLGLLWRLRRGGFGGRCRFWKGIGSRIQGCDRRKCVGYCILMILKGQRRGGVAGRNQIRFSCDVFRFGCFFLTVFGLLLNFQAIKMSELLEESLKLKYDK</sequence>
<keyword evidence="3" id="KW-1185">Reference proteome</keyword>
<dbReference type="EMBL" id="CAMPGE010021123">
    <property type="protein sequence ID" value="CAI2379293.1"/>
    <property type="molecule type" value="Genomic_DNA"/>
</dbReference>
<protein>
    <submittedName>
        <fullName evidence="2">Uncharacterized protein</fullName>
    </submittedName>
</protein>
<name>A0AAD1XUR4_EUPCR</name>